<reference evidence="1 2" key="1">
    <citation type="submission" date="2022-07" db="EMBL/GenBank/DDBJ databases">
        <title>Novel species in genus cellulomonas.</title>
        <authorList>
            <person name="Ye L."/>
        </authorList>
    </citation>
    <scope>NUCLEOTIDE SEQUENCE [LARGE SCALE GENOMIC DNA]</scope>
    <source>
        <strain evidence="2">zg-B89</strain>
    </source>
</reference>
<dbReference type="Pfam" id="PF04299">
    <property type="entry name" value="FMN_bind_2"/>
    <property type="match status" value="1"/>
</dbReference>
<dbReference type="RefSeq" id="WP_227577201.1">
    <property type="nucleotide sequence ID" value="NZ_CP101987.1"/>
</dbReference>
<keyword evidence="2" id="KW-1185">Reference proteome</keyword>
<protein>
    <submittedName>
        <fullName evidence="1">FMN-binding negative transcriptional regulator</fullName>
    </submittedName>
</protein>
<proteinExistence type="predicted"/>
<accession>A0ABY5KNU0</accession>
<dbReference type="EMBL" id="CP101987">
    <property type="protein sequence ID" value="UUI72167.1"/>
    <property type="molecule type" value="Genomic_DNA"/>
</dbReference>
<dbReference type="PANTHER" id="PTHR35802">
    <property type="entry name" value="PROTEASE SYNTHASE AND SPORULATION PROTEIN PAI 2"/>
    <property type="match status" value="1"/>
</dbReference>
<dbReference type="Gene3D" id="2.30.110.10">
    <property type="entry name" value="Electron Transport, Fmn-binding Protein, Chain A"/>
    <property type="match status" value="1"/>
</dbReference>
<dbReference type="Proteomes" id="UP001316384">
    <property type="component" value="Chromosome"/>
</dbReference>
<evidence type="ECO:0000313" key="2">
    <source>
        <dbReference type="Proteomes" id="UP001316384"/>
    </source>
</evidence>
<sequence>MYIPVFNALDDADEVRALVAAVGSAELVTVGADGYPTSTLLPVVWDGDRLVLHMARANPQWRTIGDDAPALAVVTGPQAYVSPTWYPSKAEHGRMVPTWNYSAVHLTGRARVRTDASWLHEAVTLLTDHHESGRADRWHVTDAPEAFVEKQLRAVVGIEVLVERVEAKAKLSQNRSAADHAGVVAGLATQDDAQSAAVAHAMRTHGTRA</sequence>
<organism evidence="1 2">
    <name type="scientific">Cellulomonas xiejunii</name>
    <dbReference type="NCBI Taxonomy" id="2968083"/>
    <lineage>
        <taxon>Bacteria</taxon>
        <taxon>Bacillati</taxon>
        <taxon>Actinomycetota</taxon>
        <taxon>Actinomycetes</taxon>
        <taxon>Micrococcales</taxon>
        <taxon>Cellulomonadaceae</taxon>
        <taxon>Cellulomonas</taxon>
    </lineage>
</organism>
<gene>
    <name evidence="1" type="ORF">NP048_01470</name>
</gene>
<dbReference type="PANTHER" id="PTHR35802:SF1">
    <property type="entry name" value="PROTEASE SYNTHASE AND SPORULATION PROTEIN PAI 2"/>
    <property type="match status" value="1"/>
</dbReference>
<dbReference type="PIRSF" id="PIRSF010372">
    <property type="entry name" value="PaiB"/>
    <property type="match status" value="1"/>
</dbReference>
<dbReference type="InterPro" id="IPR012349">
    <property type="entry name" value="Split_barrel_FMN-bd"/>
</dbReference>
<dbReference type="SUPFAM" id="SSF50475">
    <property type="entry name" value="FMN-binding split barrel"/>
    <property type="match status" value="1"/>
</dbReference>
<evidence type="ECO:0000313" key="1">
    <source>
        <dbReference type="EMBL" id="UUI72167.1"/>
    </source>
</evidence>
<dbReference type="InterPro" id="IPR007396">
    <property type="entry name" value="TR_PAI2-type"/>
</dbReference>
<name>A0ABY5KNU0_9CELL</name>